<accession>A0A4C1Y3M5</accession>
<evidence type="ECO:0000313" key="2">
    <source>
        <dbReference type="EMBL" id="GBP69137.1"/>
    </source>
</evidence>
<protein>
    <submittedName>
        <fullName evidence="2">Uncharacterized protein</fullName>
    </submittedName>
</protein>
<feature type="region of interest" description="Disordered" evidence="1">
    <location>
        <begin position="60"/>
        <end position="91"/>
    </location>
</feature>
<keyword evidence="3" id="KW-1185">Reference proteome</keyword>
<dbReference type="Proteomes" id="UP000299102">
    <property type="component" value="Unassembled WGS sequence"/>
</dbReference>
<dbReference type="EMBL" id="BGZK01001031">
    <property type="protein sequence ID" value="GBP69137.1"/>
    <property type="molecule type" value="Genomic_DNA"/>
</dbReference>
<proteinExistence type="predicted"/>
<organism evidence="2 3">
    <name type="scientific">Eumeta variegata</name>
    <name type="common">Bagworm moth</name>
    <name type="synonym">Eumeta japonica</name>
    <dbReference type="NCBI Taxonomy" id="151549"/>
    <lineage>
        <taxon>Eukaryota</taxon>
        <taxon>Metazoa</taxon>
        <taxon>Ecdysozoa</taxon>
        <taxon>Arthropoda</taxon>
        <taxon>Hexapoda</taxon>
        <taxon>Insecta</taxon>
        <taxon>Pterygota</taxon>
        <taxon>Neoptera</taxon>
        <taxon>Endopterygota</taxon>
        <taxon>Lepidoptera</taxon>
        <taxon>Glossata</taxon>
        <taxon>Ditrysia</taxon>
        <taxon>Tineoidea</taxon>
        <taxon>Psychidae</taxon>
        <taxon>Oiketicinae</taxon>
        <taxon>Eumeta</taxon>
    </lineage>
</organism>
<name>A0A4C1Y3M5_EUMVA</name>
<gene>
    <name evidence="2" type="ORF">EVAR_47412_1</name>
</gene>
<sequence>MKSLRLLALKRKTDGDRHLEEHSRRKRENSHEPNRRGAGPGKLISGFFLDTRPCCNAATASDRDTRAEAAGRRPCPGRRLAARATSGRGWT</sequence>
<reference evidence="2 3" key="1">
    <citation type="journal article" date="2019" name="Commun. Biol.">
        <title>The bagworm genome reveals a unique fibroin gene that provides high tensile strength.</title>
        <authorList>
            <person name="Kono N."/>
            <person name="Nakamura H."/>
            <person name="Ohtoshi R."/>
            <person name="Tomita M."/>
            <person name="Numata K."/>
            <person name="Arakawa K."/>
        </authorList>
    </citation>
    <scope>NUCLEOTIDE SEQUENCE [LARGE SCALE GENOMIC DNA]</scope>
</reference>
<feature type="region of interest" description="Disordered" evidence="1">
    <location>
        <begin position="1"/>
        <end position="42"/>
    </location>
</feature>
<evidence type="ECO:0000313" key="3">
    <source>
        <dbReference type="Proteomes" id="UP000299102"/>
    </source>
</evidence>
<feature type="compositionally biased region" description="Basic and acidic residues" evidence="1">
    <location>
        <begin position="11"/>
        <end position="35"/>
    </location>
</feature>
<dbReference type="AlphaFoldDB" id="A0A4C1Y3M5"/>
<comment type="caution">
    <text evidence="2">The sequence shown here is derived from an EMBL/GenBank/DDBJ whole genome shotgun (WGS) entry which is preliminary data.</text>
</comment>
<feature type="compositionally biased region" description="Basic and acidic residues" evidence="1">
    <location>
        <begin position="61"/>
        <end position="71"/>
    </location>
</feature>
<evidence type="ECO:0000256" key="1">
    <source>
        <dbReference type="SAM" id="MobiDB-lite"/>
    </source>
</evidence>